<dbReference type="Pfam" id="PF08241">
    <property type="entry name" value="Methyltransf_11"/>
    <property type="match status" value="1"/>
</dbReference>
<dbReference type="InterPro" id="IPR013216">
    <property type="entry name" value="Methyltransf_11"/>
</dbReference>
<gene>
    <name evidence="2" type="ORF">ELE36_16625</name>
</gene>
<protein>
    <submittedName>
        <fullName evidence="2">Methyltransferase domain-containing protein</fullName>
    </submittedName>
</protein>
<sequence>MSSFEELYLAANPDVANAVRDGQFESGMQHYLMFGKREERALVPIQSRARELTEKVAREKARKLETIAPLLRTDMPCVTSPLCFDFLNAELRAQFDIIDTDIVSGNGYDQHVLDLIARHPNGLILDCGSGNRSTYYDNVVNFEIAAFDSTDVRGVGEVLPFVDGAFDAVISLAVLEHVTDPFRCAAEIKRVLKPGGELICCAAFLQPYHGYPHHYYNMTHHGLRNLFANEIDIDRIDVYDSVRPIWSLNWIIQSWAEGLKGQTREDFLNMRLEEFLVPPAKFLGAPFVTELPVAKNLELASACVLFGKKQL</sequence>
<reference evidence="2 3" key="1">
    <citation type="submission" date="2019-01" db="EMBL/GenBank/DDBJ databases">
        <title>Pseudolysobacter antarctica gen. nov., sp. nov., isolated from Fildes Peninsula, Antarctica.</title>
        <authorList>
            <person name="Wei Z."/>
            <person name="Peng F."/>
        </authorList>
    </citation>
    <scope>NUCLEOTIDE SEQUENCE [LARGE SCALE GENOMIC DNA]</scope>
    <source>
        <strain evidence="2 3">AQ6-296</strain>
    </source>
</reference>
<keyword evidence="2" id="KW-0489">Methyltransferase</keyword>
<evidence type="ECO:0000313" key="3">
    <source>
        <dbReference type="Proteomes" id="UP000291562"/>
    </source>
</evidence>
<dbReference type="GO" id="GO:0008757">
    <property type="term" value="F:S-adenosylmethionine-dependent methyltransferase activity"/>
    <property type="evidence" value="ECO:0007669"/>
    <property type="project" value="InterPro"/>
</dbReference>
<proteinExistence type="predicted"/>
<name>A0A411HMZ0_9GAMM</name>
<evidence type="ECO:0000259" key="1">
    <source>
        <dbReference type="Pfam" id="PF08241"/>
    </source>
</evidence>
<dbReference type="SUPFAM" id="SSF53335">
    <property type="entry name" value="S-adenosyl-L-methionine-dependent methyltransferases"/>
    <property type="match status" value="1"/>
</dbReference>
<organism evidence="2 3">
    <name type="scientific">Pseudolysobacter antarcticus</name>
    <dbReference type="NCBI Taxonomy" id="2511995"/>
    <lineage>
        <taxon>Bacteria</taxon>
        <taxon>Pseudomonadati</taxon>
        <taxon>Pseudomonadota</taxon>
        <taxon>Gammaproteobacteria</taxon>
        <taxon>Lysobacterales</taxon>
        <taxon>Rhodanobacteraceae</taxon>
        <taxon>Pseudolysobacter</taxon>
    </lineage>
</organism>
<dbReference type="EMBL" id="CP035704">
    <property type="protein sequence ID" value="QBB71848.1"/>
    <property type="molecule type" value="Genomic_DNA"/>
</dbReference>
<dbReference type="CDD" id="cd02440">
    <property type="entry name" value="AdoMet_MTases"/>
    <property type="match status" value="1"/>
</dbReference>
<dbReference type="RefSeq" id="WP_129835261.1">
    <property type="nucleotide sequence ID" value="NZ_CP035704.1"/>
</dbReference>
<keyword evidence="3" id="KW-1185">Reference proteome</keyword>
<dbReference type="OrthoDB" id="9816424at2"/>
<dbReference type="Gene3D" id="3.40.50.150">
    <property type="entry name" value="Vaccinia Virus protein VP39"/>
    <property type="match status" value="1"/>
</dbReference>
<evidence type="ECO:0000313" key="2">
    <source>
        <dbReference type="EMBL" id="QBB71848.1"/>
    </source>
</evidence>
<accession>A0A411HMZ0</accession>
<dbReference type="Proteomes" id="UP000291562">
    <property type="component" value="Chromosome"/>
</dbReference>
<feature type="domain" description="Methyltransferase type 11" evidence="1">
    <location>
        <begin position="152"/>
        <end position="200"/>
    </location>
</feature>
<dbReference type="KEGG" id="xbc:ELE36_16625"/>
<keyword evidence="2" id="KW-0808">Transferase</keyword>
<dbReference type="GO" id="GO:0032259">
    <property type="term" value="P:methylation"/>
    <property type="evidence" value="ECO:0007669"/>
    <property type="project" value="UniProtKB-KW"/>
</dbReference>
<dbReference type="AlphaFoldDB" id="A0A411HMZ0"/>
<dbReference type="InterPro" id="IPR029063">
    <property type="entry name" value="SAM-dependent_MTases_sf"/>
</dbReference>